<comment type="subcellular location">
    <subcellularLocation>
        <location evidence="1">Cell envelope</location>
    </subcellularLocation>
</comment>
<keyword evidence="5" id="KW-1133">Transmembrane helix</keyword>
<accession>A0A927BZX5</accession>
<keyword evidence="9" id="KW-1185">Reference proteome</keyword>
<dbReference type="PANTHER" id="PTHR34820">
    <property type="entry name" value="INNER MEMBRANE PROTEIN YEBZ"/>
    <property type="match status" value="1"/>
</dbReference>
<evidence type="ECO:0000313" key="9">
    <source>
        <dbReference type="Proteomes" id="UP000621560"/>
    </source>
</evidence>
<dbReference type="Proteomes" id="UP000621560">
    <property type="component" value="Unassembled WGS sequence"/>
</dbReference>
<evidence type="ECO:0000313" key="8">
    <source>
        <dbReference type="EMBL" id="MBD2848454.1"/>
    </source>
</evidence>
<feature type="signal peptide" evidence="6">
    <location>
        <begin position="1"/>
        <end position="23"/>
    </location>
</feature>
<feature type="transmembrane region" description="Helical" evidence="5">
    <location>
        <begin position="255"/>
        <end position="275"/>
    </location>
</feature>
<feature type="transmembrane region" description="Helical" evidence="5">
    <location>
        <begin position="321"/>
        <end position="343"/>
    </location>
</feature>
<dbReference type="EMBL" id="JACXIZ010000067">
    <property type="protein sequence ID" value="MBD2848454.1"/>
    <property type="molecule type" value="Genomic_DNA"/>
</dbReference>
<keyword evidence="4" id="KW-0186">Copper</keyword>
<dbReference type="PANTHER" id="PTHR34820:SF4">
    <property type="entry name" value="INNER MEMBRANE PROTEIN YEBZ"/>
    <property type="match status" value="1"/>
</dbReference>
<dbReference type="GO" id="GO:0042597">
    <property type="term" value="C:periplasmic space"/>
    <property type="evidence" value="ECO:0007669"/>
    <property type="project" value="InterPro"/>
</dbReference>
<keyword evidence="3 6" id="KW-0732">Signal</keyword>
<feature type="transmembrane region" description="Helical" evidence="5">
    <location>
        <begin position="230"/>
        <end position="248"/>
    </location>
</feature>
<keyword evidence="2" id="KW-0479">Metal-binding</keyword>
<dbReference type="InterPro" id="IPR014756">
    <property type="entry name" value="Ig_E-set"/>
</dbReference>
<proteinExistence type="predicted"/>
<dbReference type="GO" id="GO:0005886">
    <property type="term" value="C:plasma membrane"/>
    <property type="evidence" value="ECO:0007669"/>
    <property type="project" value="TreeGrafter"/>
</dbReference>
<evidence type="ECO:0000256" key="4">
    <source>
        <dbReference type="ARBA" id="ARBA00023008"/>
    </source>
</evidence>
<dbReference type="InterPro" id="IPR007348">
    <property type="entry name" value="CopC_dom"/>
</dbReference>
<dbReference type="GO" id="GO:0030313">
    <property type="term" value="C:cell envelope"/>
    <property type="evidence" value="ECO:0007669"/>
    <property type="project" value="UniProtKB-SubCell"/>
</dbReference>
<dbReference type="AlphaFoldDB" id="A0A927BZX5"/>
<feature type="chain" id="PRO_5038417370" evidence="6">
    <location>
        <begin position="24"/>
        <end position="535"/>
    </location>
</feature>
<sequence>MPALVAGLLVALLCALSPQPVEAHAAAIGYTPEPGAQLDRSPARIEIAFNEALETGIGTLEVLDSDSRPVTREAVAFSEDRRTIALALPSLPEGVYTVAYRVVSADGHPVASSYVFVVGDPPERVEASDFDLHRQLGHEGHGAATALSAGDFFHYAVRAVYYILLTASVGLMLWQALTPSGSGSALLERTAWTAVQILPLGVLLHVFVQVDELLRGEPLADWAKLFTQTTIGLQWTVLLAFAFAGFALGKADGPLRAVWALALLAAEGFSGHAAAYRPAWYALTLDIAHLIASAVWAGGLVYLLVLWRAERPEAGRFAARFMGTAWLALLLLALTGVLQTLLFLPGLDYLLITPWGALLLIKTGLVLLAAAAGALLRRGVRRRRLPSGLLLKGDATLMLLILIVVGVFTYVSPLPANEPISRHQMGQTLHTTLQVSPGSPGDNTFVVKVWLPEDSGGASAVELLLYSDRRGELGPIEVPLERFEGDEAESFIGFAREDYRAAGPYLPFPGQWRAELVVYGADGTKQMRSETFRLY</sequence>
<dbReference type="Gene3D" id="2.60.40.1220">
    <property type="match status" value="1"/>
</dbReference>
<evidence type="ECO:0000256" key="6">
    <source>
        <dbReference type="SAM" id="SignalP"/>
    </source>
</evidence>
<protein>
    <submittedName>
        <fullName evidence="8">Copper resistance protein CopC/CopD</fullName>
    </submittedName>
</protein>
<dbReference type="InterPro" id="IPR014755">
    <property type="entry name" value="Cu-Rt/internalin_Ig-like"/>
</dbReference>
<evidence type="ECO:0000256" key="3">
    <source>
        <dbReference type="ARBA" id="ARBA00022729"/>
    </source>
</evidence>
<dbReference type="GO" id="GO:0006825">
    <property type="term" value="P:copper ion transport"/>
    <property type="evidence" value="ECO:0007669"/>
    <property type="project" value="InterPro"/>
</dbReference>
<organism evidence="8 9">
    <name type="scientific">Paenibacillus sabuli</name>
    <dbReference type="NCBI Taxonomy" id="2772509"/>
    <lineage>
        <taxon>Bacteria</taxon>
        <taxon>Bacillati</taxon>
        <taxon>Bacillota</taxon>
        <taxon>Bacilli</taxon>
        <taxon>Bacillales</taxon>
        <taxon>Paenibacillaceae</taxon>
        <taxon>Paenibacillus</taxon>
    </lineage>
</organism>
<keyword evidence="5" id="KW-0472">Membrane</keyword>
<feature type="domain" description="CopC" evidence="7">
    <location>
        <begin position="24"/>
        <end position="118"/>
    </location>
</feature>
<dbReference type="Pfam" id="PF04234">
    <property type="entry name" value="CopC"/>
    <property type="match status" value="1"/>
</dbReference>
<reference evidence="8" key="1">
    <citation type="submission" date="2020-09" db="EMBL/GenBank/DDBJ databases">
        <title>A novel bacterium of genus Paenibacillus, isolated from South China Sea.</title>
        <authorList>
            <person name="Huang H."/>
            <person name="Mo K."/>
            <person name="Hu Y."/>
        </authorList>
    </citation>
    <scope>NUCLEOTIDE SEQUENCE</scope>
    <source>
        <strain evidence="8">IB182496</strain>
    </source>
</reference>
<dbReference type="SUPFAM" id="SSF81296">
    <property type="entry name" value="E set domains"/>
    <property type="match status" value="1"/>
</dbReference>
<dbReference type="GO" id="GO:0005507">
    <property type="term" value="F:copper ion binding"/>
    <property type="evidence" value="ECO:0007669"/>
    <property type="project" value="InterPro"/>
</dbReference>
<evidence type="ECO:0000256" key="2">
    <source>
        <dbReference type="ARBA" id="ARBA00022723"/>
    </source>
</evidence>
<keyword evidence="5" id="KW-0812">Transmembrane</keyword>
<evidence type="ECO:0000256" key="1">
    <source>
        <dbReference type="ARBA" id="ARBA00004196"/>
    </source>
</evidence>
<name>A0A927BZX5_9BACL</name>
<feature type="transmembrane region" description="Helical" evidence="5">
    <location>
        <begin position="397"/>
        <end position="416"/>
    </location>
</feature>
<dbReference type="GO" id="GO:0046688">
    <property type="term" value="P:response to copper ion"/>
    <property type="evidence" value="ECO:0007669"/>
    <property type="project" value="InterPro"/>
</dbReference>
<feature type="transmembrane region" description="Helical" evidence="5">
    <location>
        <begin position="287"/>
        <end position="309"/>
    </location>
</feature>
<feature type="transmembrane region" description="Helical" evidence="5">
    <location>
        <begin position="159"/>
        <end position="178"/>
    </location>
</feature>
<comment type="caution">
    <text evidence="8">The sequence shown here is derived from an EMBL/GenBank/DDBJ whole genome shotgun (WGS) entry which is preliminary data.</text>
</comment>
<evidence type="ECO:0000256" key="5">
    <source>
        <dbReference type="SAM" id="Phobius"/>
    </source>
</evidence>
<gene>
    <name evidence="8" type="ORF">IDH44_25000</name>
</gene>
<dbReference type="InterPro" id="IPR032694">
    <property type="entry name" value="CopC/D"/>
</dbReference>
<feature type="transmembrane region" description="Helical" evidence="5">
    <location>
        <begin position="355"/>
        <end position="376"/>
    </location>
</feature>
<evidence type="ECO:0000259" key="7">
    <source>
        <dbReference type="Pfam" id="PF04234"/>
    </source>
</evidence>